<feature type="domain" description="Fibronectin type-III" evidence="1">
    <location>
        <begin position="507"/>
        <end position="607"/>
    </location>
</feature>
<keyword evidence="3" id="KW-1185">Reference proteome</keyword>
<evidence type="ECO:0000313" key="3">
    <source>
        <dbReference type="Proteomes" id="UP001342418"/>
    </source>
</evidence>
<protein>
    <recommendedName>
        <fullName evidence="1">Fibronectin type-III domain-containing protein</fullName>
    </recommendedName>
</protein>
<dbReference type="EMBL" id="CP030941">
    <property type="protein sequence ID" value="UUP19499.1"/>
    <property type="molecule type" value="Genomic_DNA"/>
</dbReference>
<gene>
    <name evidence="2" type="ORF">NTH_04002</name>
</gene>
<evidence type="ECO:0000313" key="2">
    <source>
        <dbReference type="EMBL" id="UUP19499.1"/>
    </source>
</evidence>
<evidence type="ECO:0000259" key="1">
    <source>
        <dbReference type="PROSITE" id="PS50853"/>
    </source>
</evidence>
<sequence length="845" mass="91614">MPFIGAAIGAIAGAIGSVGSFIVGAAGTFLGKLALGIGFNLASAYFRRRKQERPEPTGVQIQTQYGADVPRQVAMGLVGIAGHECHVNAYGSDNKWLQDVYQVSDYFCSDLNRVAINGEWVTFDRNNPDPAKGWPVTSGDYAGVVWIKWYDGKQVAADAALVANAKPADRWTVDCKGIGNAYVIVTAEFVRDNQLGRPDMFFEVKGAPLYDWRKDSTVGGSGSHRWNDVSTHEFTENPIVMDYNYRRGLSVNGDLFCGMEMDASDLPLDKFTSAANVCDETVEGEARYRCSIMMDCTATHGDNIEALMKSCGGVVIDAVDGSWPMVGAAQPVVATITDDDLVVGEPVRWQKYRSMSELVNSIQGTHPDPEQLWSMVGYESIVLDDAIVVDRRTRDVPMDFPTVRSPRQAKQLASIYAAENRLEATADITLRPRWQVLKAGDWITWNSARYGTKTYIVVSRVLKSLDSDKPRVAVLSLQERNAGIYDGVQNPVPIVPYPPGKPVYLQEVVNLQLAAVLAGTADKLMPAIRAQWDAIDDVTVVGVDLEWWPTDQPASKGSLRVSDDVSSAVLVEGVVSATEYSVRTRLVTSPQRVVAWSDPATITTPDQPYTDIAVYLASLQEDMRNFFKDRWTEAEEIFERVEYLAANGATANVEDIVDRKRFERKIGNAEASIRKESVLRVAADEALAQDITAVSASVDQNSAAIVQESNARADADSALAQDITAVQAIADAGTAQGLMKWEAVAAPGGVSARFSLQGKATAGGAFRTGGAYLDVLPDSARWVFEADQFIITDGTVNGSPFVYAGSVLKVQNVVLGSLTFDVLQSSNGKLVLKGSGSNASLEIFN</sequence>
<proteinExistence type="predicted"/>
<dbReference type="Proteomes" id="UP001342418">
    <property type="component" value="Chromosome"/>
</dbReference>
<dbReference type="InterPro" id="IPR003961">
    <property type="entry name" value="FN3_dom"/>
</dbReference>
<reference evidence="2 3" key="1">
    <citation type="submission" date="2018-07" db="EMBL/GenBank/DDBJ databases">
        <title>Genome sequence of Nitratireductor thuwali#1536.</title>
        <authorList>
            <person name="Michoud G."/>
            <person name="Merlino G."/>
            <person name="Sefrji F.O."/>
            <person name="Daffonchio D."/>
        </authorList>
    </citation>
    <scope>NUCLEOTIDE SEQUENCE [LARGE SCALE GENOMIC DNA]</scope>
    <source>
        <strain evidence="3">Nit1536</strain>
    </source>
</reference>
<organism evidence="2 3">
    <name type="scientific">Nitratireductor thuwali</name>
    <dbReference type="NCBI Taxonomy" id="2267699"/>
    <lineage>
        <taxon>Bacteria</taxon>
        <taxon>Pseudomonadati</taxon>
        <taxon>Pseudomonadota</taxon>
        <taxon>Alphaproteobacteria</taxon>
        <taxon>Hyphomicrobiales</taxon>
        <taxon>Phyllobacteriaceae</taxon>
        <taxon>Nitratireductor</taxon>
    </lineage>
</organism>
<dbReference type="PROSITE" id="PS50853">
    <property type="entry name" value="FN3"/>
    <property type="match status" value="1"/>
</dbReference>
<name>A0ABY5MRK8_9HYPH</name>
<dbReference type="RefSeq" id="WP_338531646.1">
    <property type="nucleotide sequence ID" value="NZ_CP030941.1"/>
</dbReference>
<accession>A0ABY5MRK8</accession>